<dbReference type="EMBL" id="BARS01036496">
    <property type="protein sequence ID" value="GAG15824.1"/>
    <property type="molecule type" value="Genomic_DNA"/>
</dbReference>
<feature type="non-terminal residue" evidence="1">
    <location>
        <position position="155"/>
    </location>
</feature>
<reference evidence="1" key="1">
    <citation type="journal article" date="2014" name="Front. Microbiol.">
        <title>High frequency of phylogenetically diverse reductive dehalogenase-homologous genes in deep subseafloor sedimentary metagenomes.</title>
        <authorList>
            <person name="Kawai M."/>
            <person name="Futagami T."/>
            <person name="Toyoda A."/>
            <person name="Takaki Y."/>
            <person name="Nishi S."/>
            <person name="Hori S."/>
            <person name="Arai W."/>
            <person name="Tsubouchi T."/>
            <person name="Morono Y."/>
            <person name="Uchiyama I."/>
            <person name="Ito T."/>
            <person name="Fujiyama A."/>
            <person name="Inagaki F."/>
            <person name="Takami H."/>
        </authorList>
    </citation>
    <scope>NUCLEOTIDE SEQUENCE</scope>
    <source>
        <strain evidence="1">Expedition CK06-06</strain>
    </source>
</reference>
<sequence>MATLSATLLDTVTWYNSARDTYANIQGAVASSNLYHNDTFIMVGQRFVSPYWDEFWVLRSGLRFDLSPLPDGTYITAATLKLDGFGDSSTDNFDITIVGGVFGDPPVHADYNDGLAVSFGSINSSTYAAGWNNITVNAAGLVYLNDAISTGEVRL</sequence>
<name>X0VCF9_9ZZZZ</name>
<gene>
    <name evidence="1" type="ORF">S01H1_56088</name>
</gene>
<evidence type="ECO:0000313" key="1">
    <source>
        <dbReference type="EMBL" id="GAG15824.1"/>
    </source>
</evidence>
<comment type="caution">
    <text evidence="1">The sequence shown here is derived from an EMBL/GenBank/DDBJ whole genome shotgun (WGS) entry which is preliminary data.</text>
</comment>
<proteinExistence type="predicted"/>
<organism evidence="1">
    <name type="scientific">marine sediment metagenome</name>
    <dbReference type="NCBI Taxonomy" id="412755"/>
    <lineage>
        <taxon>unclassified sequences</taxon>
        <taxon>metagenomes</taxon>
        <taxon>ecological metagenomes</taxon>
    </lineage>
</organism>
<protein>
    <submittedName>
        <fullName evidence="1">Uncharacterized protein</fullName>
    </submittedName>
</protein>
<dbReference type="AlphaFoldDB" id="X0VCF9"/>
<accession>X0VCF9</accession>